<keyword evidence="8 10" id="KW-0378">Hydrolase</keyword>
<dbReference type="AlphaFoldDB" id="A0A0F7Q0C2"/>
<dbReference type="InterPro" id="IPR002410">
    <property type="entry name" value="Peptidase_S33"/>
</dbReference>
<dbReference type="PATRIC" id="fig|1194971.3.peg.1655"/>
<dbReference type="PANTHER" id="PTHR43798:SF31">
    <property type="entry name" value="AB HYDROLASE SUPERFAMILY PROTEIN YCLE"/>
    <property type="match status" value="1"/>
</dbReference>
<evidence type="ECO:0000256" key="9">
    <source>
        <dbReference type="ARBA" id="ARBA00029605"/>
    </source>
</evidence>
<dbReference type="PANTHER" id="PTHR43798">
    <property type="entry name" value="MONOACYLGLYCEROL LIPASE"/>
    <property type="match status" value="1"/>
</dbReference>
<evidence type="ECO:0000256" key="7">
    <source>
        <dbReference type="ARBA" id="ARBA00022670"/>
    </source>
</evidence>
<feature type="active site" evidence="11">
    <location>
        <position position="243"/>
    </location>
</feature>
<evidence type="ECO:0000256" key="4">
    <source>
        <dbReference type="ARBA" id="ARBA00012568"/>
    </source>
</evidence>
<evidence type="ECO:0000256" key="8">
    <source>
        <dbReference type="ARBA" id="ARBA00022801"/>
    </source>
</evidence>
<dbReference type="Proteomes" id="UP000035027">
    <property type="component" value="Chromosome"/>
</dbReference>
<evidence type="ECO:0000256" key="5">
    <source>
        <dbReference type="ARBA" id="ARBA00021843"/>
    </source>
</evidence>
<dbReference type="Gene3D" id="3.40.50.1820">
    <property type="entry name" value="alpha/beta hydrolase"/>
    <property type="match status" value="1"/>
</dbReference>
<evidence type="ECO:0000313" key="14">
    <source>
        <dbReference type="Proteomes" id="UP000035027"/>
    </source>
</evidence>
<dbReference type="RefSeq" id="WP_003704132.1">
    <property type="nucleotide sequence ID" value="NZ_CP011403.1"/>
</dbReference>
<name>A0A0F7Q0C2_9LACO</name>
<dbReference type="EMBL" id="CP011403">
    <property type="protein sequence ID" value="AKI05190.1"/>
    <property type="molecule type" value="Genomic_DNA"/>
</dbReference>
<evidence type="ECO:0000313" key="13">
    <source>
        <dbReference type="EMBL" id="AKI05190.1"/>
    </source>
</evidence>
<sequence>MKQGTKLLELDNGYHLFTRKEGKGPVKMLCVHGGPGGNHEEFENFAQNLNDKGVEVYTYDQLGSFYSDQPDFSLEENKHYLTLDYYLEELEEVRKKLGLDNFYLVGHSWGGLLAQEYALKYGEHLKGLVVFSMIDNIEEYTTHINKLREEMFNSLEVQYMKDVEEAENFDDPMYQELLKKLYAKYVTRHPKVSHMVNTMATDVYNYFQGNNEFVMVGTLNGWSVRDKLANVKVPTLLTFGEFDTMPLDVARRMQDTLPNSRLVLTPDGGHCHNEDNPEAFFKSLYKFVSEVEDGTFGKE</sequence>
<comment type="function">
    <text evidence="10">Releases the N-terminal proline from various substrates.</text>
</comment>
<dbReference type="GO" id="GO:0004177">
    <property type="term" value="F:aminopeptidase activity"/>
    <property type="evidence" value="ECO:0007669"/>
    <property type="project" value="UniProtKB-KW"/>
</dbReference>
<dbReference type="SUPFAM" id="SSF53474">
    <property type="entry name" value="alpha/beta-Hydrolases"/>
    <property type="match status" value="1"/>
</dbReference>
<comment type="subcellular location">
    <subcellularLocation>
        <location evidence="2">Cell envelope</location>
    </subcellularLocation>
</comment>
<evidence type="ECO:0000259" key="12">
    <source>
        <dbReference type="Pfam" id="PF00561"/>
    </source>
</evidence>
<evidence type="ECO:0000256" key="10">
    <source>
        <dbReference type="PIRNR" id="PIRNR005539"/>
    </source>
</evidence>
<evidence type="ECO:0000256" key="2">
    <source>
        <dbReference type="ARBA" id="ARBA00004196"/>
    </source>
</evidence>
<evidence type="ECO:0000256" key="3">
    <source>
        <dbReference type="ARBA" id="ARBA00010088"/>
    </source>
</evidence>
<accession>A0A0F7Q0C2</accession>
<keyword evidence="6 10" id="KW-0031">Aminopeptidase</keyword>
<dbReference type="GO" id="GO:0016020">
    <property type="term" value="C:membrane"/>
    <property type="evidence" value="ECO:0007669"/>
    <property type="project" value="TreeGrafter"/>
</dbReference>
<organism evidence="13 14">
    <name type="scientific">Ligilactobacillus salivarius str. Ren</name>
    <dbReference type="NCBI Taxonomy" id="1194971"/>
    <lineage>
        <taxon>Bacteria</taxon>
        <taxon>Bacillati</taxon>
        <taxon>Bacillota</taxon>
        <taxon>Bacilli</taxon>
        <taxon>Lactobacillales</taxon>
        <taxon>Lactobacillaceae</taxon>
        <taxon>Ligilactobacillus</taxon>
    </lineage>
</organism>
<dbReference type="InterPro" id="IPR000073">
    <property type="entry name" value="AB_hydrolase_1"/>
</dbReference>
<feature type="active site" description="Proton donor" evidence="11">
    <location>
        <position position="270"/>
    </location>
</feature>
<dbReference type="NCBIfam" id="TIGR01250">
    <property type="entry name" value="pro_imino_pep_2"/>
    <property type="match status" value="1"/>
</dbReference>
<dbReference type="InterPro" id="IPR005945">
    <property type="entry name" value="Pro_imino_pep"/>
</dbReference>
<protein>
    <recommendedName>
        <fullName evidence="5 10">Proline iminopeptidase</fullName>
        <shortName evidence="10">PIP</shortName>
        <ecNumber evidence="4 10">3.4.11.5</ecNumber>
    </recommendedName>
    <alternativeName>
        <fullName evidence="9 10">Prolyl aminopeptidase</fullName>
    </alternativeName>
</protein>
<dbReference type="EC" id="3.4.11.5" evidence="4 10"/>
<evidence type="ECO:0000256" key="1">
    <source>
        <dbReference type="ARBA" id="ARBA00001585"/>
    </source>
</evidence>
<comment type="catalytic activity">
    <reaction evidence="1 10">
        <text>Release of N-terminal proline from a peptide.</text>
        <dbReference type="EC" id="3.4.11.5"/>
    </reaction>
</comment>
<dbReference type="PRINTS" id="PR00793">
    <property type="entry name" value="PROAMNOPTASE"/>
</dbReference>
<dbReference type="InterPro" id="IPR050266">
    <property type="entry name" value="AB_hydrolase_sf"/>
</dbReference>
<evidence type="ECO:0000256" key="11">
    <source>
        <dbReference type="PIRSR" id="PIRSR005539-1"/>
    </source>
</evidence>
<reference evidence="13 14" key="1">
    <citation type="submission" date="2015-05" db="EMBL/GenBank/DDBJ databases">
        <title>Complete genome sequence of Lactobacillus salivarius Ren, a probiotic strain with antitumor activity.</title>
        <authorList>
            <person name="Sun E."/>
            <person name="Zhao L."/>
            <person name="Liu S."/>
            <person name="Zhang M."/>
            <person name="Guo H."/>
            <person name="Ren F."/>
        </authorList>
    </citation>
    <scope>NUCLEOTIDE SEQUENCE [LARGE SCALE GENOMIC DNA]</scope>
    <source>
        <strain evidence="13 14">Ren</strain>
    </source>
</reference>
<proteinExistence type="inferred from homology"/>
<feature type="domain" description="AB hydrolase-1" evidence="12">
    <location>
        <begin position="28"/>
        <end position="277"/>
    </location>
</feature>
<dbReference type="Pfam" id="PF00561">
    <property type="entry name" value="Abhydrolase_1"/>
    <property type="match status" value="1"/>
</dbReference>
<dbReference type="PIRSF" id="PIRSF005539">
    <property type="entry name" value="Pept_S33_TRI_F1"/>
    <property type="match status" value="1"/>
</dbReference>
<dbReference type="InterPro" id="IPR029058">
    <property type="entry name" value="AB_hydrolase_fold"/>
</dbReference>
<comment type="similarity">
    <text evidence="3 10">Belongs to the peptidase S33 family.</text>
</comment>
<dbReference type="GO" id="GO:0006508">
    <property type="term" value="P:proteolysis"/>
    <property type="evidence" value="ECO:0007669"/>
    <property type="project" value="UniProtKB-KW"/>
</dbReference>
<feature type="active site" description="Nucleophile" evidence="11">
    <location>
        <position position="108"/>
    </location>
</feature>
<dbReference type="GO" id="GO:0030313">
    <property type="term" value="C:cell envelope"/>
    <property type="evidence" value="ECO:0007669"/>
    <property type="project" value="UniProtKB-SubCell"/>
</dbReference>
<keyword evidence="7 10" id="KW-0645">Protease</keyword>
<evidence type="ECO:0000256" key="6">
    <source>
        <dbReference type="ARBA" id="ARBA00022438"/>
    </source>
</evidence>
<gene>
    <name evidence="13" type="ORF">LsR_01648</name>
</gene>